<accession>A0ABU3U7A4</accession>
<dbReference type="EMBL" id="JAWHTF010000004">
    <property type="protein sequence ID" value="MDU8886196.1"/>
    <property type="molecule type" value="Genomic_DNA"/>
</dbReference>
<comment type="caution">
    <text evidence="4">The sequence shown here is derived from an EMBL/GenBank/DDBJ whole genome shotgun (WGS) entry which is preliminary data.</text>
</comment>
<feature type="signal peptide" evidence="2">
    <location>
        <begin position="1"/>
        <end position="18"/>
    </location>
</feature>
<dbReference type="InterPro" id="IPR013517">
    <property type="entry name" value="FG-GAP"/>
</dbReference>
<proteinExistence type="predicted"/>
<organism evidence="4 5">
    <name type="scientific">Gilvirhabdus luticola</name>
    <dbReference type="NCBI Taxonomy" id="3079858"/>
    <lineage>
        <taxon>Bacteria</taxon>
        <taxon>Pseudomonadati</taxon>
        <taxon>Bacteroidota</taxon>
        <taxon>Flavobacteriia</taxon>
        <taxon>Flavobacteriales</taxon>
        <taxon>Flavobacteriaceae</taxon>
        <taxon>Gilvirhabdus</taxon>
    </lineage>
</organism>
<dbReference type="InterPro" id="IPR028994">
    <property type="entry name" value="Integrin_alpha_N"/>
</dbReference>
<dbReference type="SUPFAM" id="SSF69318">
    <property type="entry name" value="Integrin alpha N-terminal domain"/>
    <property type="match status" value="1"/>
</dbReference>
<gene>
    <name evidence="4" type="ORF">RXV94_08495</name>
</gene>
<sequence>MKRTLLVLFVFISINSFSQGTTFTPAIVINAQTGSNPLAIDSGDLDADLSNPSDVNKSIDIVIGTYFGSTIEWYKNDGNGNFTIQPLVSSTLTGIYDIEIADLNGDNYNDILAASYAENKLVWYANDGAGGFGSEQIISNTFNGAFKIIAGKIDDDSTIDIAAIAYNSGAISWYANDGAPWTELNIKTTPASAPTDFDLKDIDNDGDLDITVAYAGSGVVELYYNPLDPPANNPIVFFEDTNNPVSSGNSGGLYDVSIADVDDDGFPLDIIKADYNGNVAWYEKEGDGTFTETIINIADQAVPYRPSNARIADLDNDMHNDIIVSNAITVNDDIIWMESNDDDTFMMEVAIDATQFQVYDLTINDFDDDGDLDIASISYQDNDQQDSSLNLFLNNKIILGVSSNSIDIIKIHPNPVKDKLNFKGSFSAPLNISIYNILGKKIYDKTIELNSGLDVSNLQSGFYIIKFEGFNDTYKLVKE</sequence>
<evidence type="ECO:0000256" key="2">
    <source>
        <dbReference type="SAM" id="SignalP"/>
    </source>
</evidence>
<name>A0ABU3U7A4_9FLAO</name>
<dbReference type="PANTHER" id="PTHR44103">
    <property type="entry name" value="PROPROTEIN CONVERTASE P"/>
    <property type="match status" value="1"/>
</dbReference>
<dbReference type="NCBIfam" id="TIGR04183">
    <property type="entry name" value="Por_Secre_tail"/>
    <property type="match status" value="1"/>
</dbReference>
<evidence type="ECO:0000259" key="3">
    <source>
        <dbReference type="Pfam" id="PF18962"/>
    </source>
</evidence>
<keyword evidence="5" id="KW-1185">Reference proteome</keyword>
<dbReference type="RefSeq" id="WP_316662149.1">
    <property type="nucleotide sequence ID" value="NZ_JAWHTF010000004.1"/>
</dbReference>
<feature type="domain" description="Secretion system C-terminal sorting" evidence="3">
    <location>
        <begin position="411"/>
        <end position="473"/>
    </location>
</feature>
<protein>
    <submittedName>
        <fullName evidence="4">T9SS type A sorting domain-containing protein</fullName>
    </submittedName>
</protein>
<dbReference type="Pfam" id="PF13517">
    <property type="entry name" value="FG-GAP_3"/>
    <property type="match status" value="2"/>
</dbReference>
<evidence type="ECO:0000313" key="5">
    <source>
        <dbReference type="Proteomes" id="UP001268651"/>
    </source>
</evidence>
<feature type="chain" id="PRO_5046236248" evidence="2">
    <location>
        <begin position="19"/>
        <end position="479"/>
    </location>
</feature>
<dbReference type="PANTHER" id="PTHR44103:SF1">
    <property type="entry name" value="PROPROTEIN CONVERTASE P"/>
    <property type="match status" value="1"/>
</dbReference>
<reference evidence="4 5" key="1">
    <citation type="submission" date="2023-10" db="EMBL/GenBank/DDBJ databases">
        <title>Marimonas sp. nov. isolated from tidal mud flat.</title>
        <authorList>
            <person name="Jaincy N.J."/>
            <person name="Srinivasan S."/>
            <person name="Lee S.-S."/>
        </authorList>
    </citation>
    <scope>NUCLEOTIDE SEQUENCE [LARGE SCALE GENOMIC DNA]</scope>
    <source>
        <strain evidence="4 5">MJ-SS3</strain>
    </source>
</reference>
<dbReference type="Proteomes" id="UP001268651">
    <property type="component" value="Unassembled WGS sequence"/>
</dbReference>
<keyword evidence="1 2" id="KW-0732">Signal</keyword>
<dbReference type="Pfam" id="PF18962">
    <property type="entry name" value="Por_Secre_tail"/>
    <property type="match status" value="1"/>
</dbReference>
<evidence type="ECO:0000313" key="4">
    <source>
        <dbReference type="EMBL" id="MDU8886196.1"/>
    </source>
</evidence>
<evidence type="ECO:0000256" key="1">
    <source>
        <dbReference type="ARBA" id="ARBA00022729"/>
    </source>
</evidence>
<dbReference type="InterPro" id="IPR026444">
    <property type="entry name" value="Secre_tail"/>
</dbReference>